<feature type="transmembrane region" description="Helical" evidence="2">
    <location>
        <begin position="309"/>
        <end position="328"/>
    </location>
</feature>
<feature type="transmembrane region" description="Helical" evidence="2">
    <location>
        <begin position="334"/>
        <end position="356"/>
    </location>
</feature>
<gene>
    <name evidence="3" type="ORF">SAMN04487818_104117</name>
</gene>
<dbReference type="EMBL" id="FOGI01000004">
    <property type="protein sequence ID" value="SER56488.1"/>
    <property type="molecule type" value="Genomic_DNA"/>
</dbReference>
<dbReference type="InterPro" id="IPR052524">
    <property type="entry name" value="MFS_Cyanate_Porter"/>
</dbReference>
<evidence type="ECO:0000256" key="1">
    <source>
        <dbReference type="SAM" id="MobiDB-lite"/>
    </source>
</evidence>
<feature type="transmembrane region" description="Helical" evidence="2">
    <location>
        <begin position="167"/>
        <end position="189"/>
    </location>
</feature>
<dbReference type="InterPro" id="IPR011701">
    <property type="entry name" value="MFS"/>
</dbReference>
<protein>
    <submittedName>
        <fullName evidence="3">MFS transporter, CP family, cyanate transporter</fullName>
    </submittedName>
</protein>
<feature type="transmembrane region" description="Helical" evidence="2">
    <location>
        <begin position="201"/>
        <end position="222"/>
    </location>
</feature>
<keyword evidence="2" id="KW-0812">Transmembrane</keyword>
<feature type="transmembrane region" description="Helical" evidence="2">
    <location>
        <begin position="41"/>
        <end position="62"/>
    </location>
</feature>
<evidence type="ECO:0000313" key="3">
    <source>
        <dbReference type="EMBL" id="SER56488.1"/>
    </source>
</evidence>
<feature type="transmembrane region" description="Helical" evidence="2">
    <location>
        <begin position="368"/>
        <end position="389"/>
    </location>
</feature>
<feature type="transmembrane region" description="Helical" evidence="2">
    <location>
        <begin position="137"/>
        <end position="155"/>
    </location>
</feature>
<feature type="transmembrane region" description="Helical" evidence="2">
    <location>
        <begin position="243"/>
        <end position="265"/>
    </location>
</feature>
<feature type="transmembrane region" description="Helical" evidence="2">
    <location>
        <begin position="114"/>
        <end position="131"/>
    </location>
</feature>
<dbReference type="GO" id="GO:0022857">
    <property type="term" value="F:transmembrane transporter activity"/>
    <property type="evidence" value="ECO:0007669"/>
    <property type="project" value="InterPro"/>
</dbReference>
<dbReference type="PANTHER" id="PTHR23523">
    <property type="match status" value="1"/>
</dbReference>
<dbReference type="Gene3D" id="1.20.1250.20">
    <property type="entry name" value="MFS general substrate transporter like domains"/>
    <property type="match status" value="1"/>
</dbReference>
<dbReference type="InterPro" id="IPR036259">
    <property type="entry name" value="MFS_trans_sf"/>
</dbReference>
<accession>A0A1H9Q7V7</accession>
<dbReference type="RefSeq" id="WP_092776469.1">
    <property type="nucleotide sequence ID" value="NZ_FOGI01000004.1"/>
</dbReference>
<keyword evidence="2" id="KW-0472">Membrane</keyword>
<feature type="transmembrane region" description="Helical" evidence="2">
    <location>
        <begin position="82"/>
        <end position="102"/>
    </location>
</feature>
<dbReference type="Pfam" id="PF07690">
    <property type="entry name" value="MFS_1"/>
    <property type="match status" value="1"/>
</dbReference>
<dbReference type="AlphaFoldDB" id="A0A1H9Q7V7"/>
<evidence type="ECO:0000256" key="2">
    <source>
        <dbReference type="SAM" id="Phobius"/>
    </source>
</evidence>
<evidence type="ECO:0000313" key="4">
    <source>
        <dbReference type="Proteomes" id="UP000199051"/>
    </source>
</evidence>
<dbReference type="STRING" id="155974.SAMN04487818_104117"/>
<sequence>MTLHRRRNARDVKIATPTPPRGAWSAHPAGNSALASSRGTALVGTSLLVLGVALAAANLRPAVTSLASVLEQVRGSVGASHAWASALTALPALCFGAAGVLAPRLNRRFGLARAVGWALALLTAGLGLRVLDGAPAVLGGTLLACAGIALGNVLLPVVIKQSFPHRLGVVTGIYMGALAGGGALGAAVTPSLADATGSWRFALGVWALLGVAAVLLWSVGARHTEVVADQPPQPRRSLLGNRLAWTVTVFFGLQALVAYVIMGWLPEVLIDAGVDRTTAGLYLAICTLFGVPTGLLFPPLAVRMRSQSLLIAVLTLIGGLGIVGLLVAPSAAPLAWTVLAGFGMGVFPLVITVIALRTDDPADTASLSAMAQSLGYLIAACGPFLFGLLRGLTGGWTTSLVLVLLVTALQAIVGYAAGRPRTV</sequence>
<dbReference type="CDD" id="cd17339">
    <property type="entry name" value="MFS_NIMT_CynX_like"/>
    <property type="match status" value="1"/>
</dbReference>
<feature type="transmembrane region" description="Helical" evidence="2">
    <location>
        <begin position="277"/>
        <end position="297"/>
    </location>
</feature>
<feature type="region of interest" description="Disordered" evidence="1">
    <location>
        <begin position="1"/>
        <end position="29"/>
    </location>
</feature>
<dbReference type="Proteomes" id="UP000199051">
    <property type="component" value="Unassembled WGS sequence"/>
</dbReference>
<reference evidence="4" key="1">
    <citation type="submission" date="2016-10" db="EMBL/GenBank/DDBJ databases">
        <authorList>
            <person name="Varghese N."/>
            <person name="Submissions S."/>
        </authorList>
    </citation>
    <scope>NUCLEOTIDE SEQUENCE [LARGE SCALE GENOMIC DNA]</scope>
    <source>
        <strain evidence="4">DSM 44260</strain>
    </source>
</reference>
<organism evidence="3 4">
    <name type="scientific">Actinokineospora terrae</name>
    <dbReference type="NCBI Taxonomy" id="155974"/>
    <lineage>
        <taxon>Bacteria</taxon>
        <taxon>Bacillati</taxon>
        <taxon>Actinomycetota</taxon>
        <taxon>Actinomycetes</taxon>
        <taxon>Pseudonocardiales</taxon>
        <taxon>Pseudonocardiaceae</taxon>
        <taxon>Actinokineospora</taxon>
    </lineage>
</organism>
<feature type="transmembrane region" description="Helical" evidence="2">
    <location>
        <begin position="395"/>
        <end position="417"/>
    </location>
</feature>
<proteinExistence type="predicted"/>
<name>A0A1H9Q7V7_9PSEU</name>
<dbReference type="PANTHER" id="PTHR23523:SF2">
    <property type="entry name" value="2-NITROIMIDAZOLE TRANSPORTER"/>
    <property type="match status" value="1"/>
</dbReference>
<keyword evidence="4" id="KW-1185">Reference proteome</keyword>
<keyword evidence="2" id="KW-1133">Transmembrane helix</keyword>
<dbReference type="SUPFAM" id="SSF103473">
    <property type="entry name" value="MFS general substrate transporter"/>
    <property type="match status" value="1"/>
</dbReference>